<dbReference type="AlphaFoldDB" id="A0A8S9U7R0"/>
<evidence type="ECO:0000313" key="2">
    <source>
        <dbReference type="EMBL" id="KAF4134248.1"/>
    </source>
</evidence>
<dbReference type="Proteomes" id="UP000704712">
    <property type="component" value="Unassembled WGS sequence"/>
</dbReference>
<accession>A0A8S9U7R0</accession>
<proteinExistence type="predicted"/>
<reference evidence="2" key="1">
    <citation type="submission" date="2020-03" db="EMBL/GenBank/DDBJ databases">
        <title>Hybrid Assembly of Korean Phytophthora infestans isolates.</title>
        <authorList>
            <person name="Prokchorchik M."/>
            <person name="Lee Y."/>
            <person name="Seo J."/>
            <person name="Cho J.-H."/>
            <person name="Park Y.-E."/>
            <person name="Jang D.-C."/>
            <person name="Im J.-S."/>
            <person name="Choi J.-G."/>
            <person name="Park H.-J."/>
            <person name="Lee G.-B."/>
            <person name="Lee Y.-G."/>
            <person name="Hong S.-Y."/>
            <person name="Cho K."/>
            <person name="Sohn K.H."/>
        </authorList>
    </citation>
    <scope>NUCLEOTIDE SEQUENCE</scope>
    <source>
        <strain evidence="2">KR_2_A2</strain>
    </source>
</reference>
<feature type="region of interest" description="Disordered" evidence="1">
    <location>
        <begin position="1"/>
        <end position="31"/>
    </location>
</feature>
<feature type="non-terminal residue" evidence="2">
    <location>
        <position position="196"/>
    </location>
</feature>
<gene>
    <name evidence="2" type="ORF">GN958_ATG16548</name>
</gene>
<dbReference type="EMBL" id="JAACNO010002324">
    <property type="protein sequence ID" value="KAF4134248.1"/>
    <property type="molecule type" value="Genomic_DNA"/>
</dbReference>
<name>A0A8S9U7R0_PHYIN</name>
<comment type="caution">
    <text evidence="2">The sequence shown here is derived from an EMBL/GenBank/DDBJ whole genome shotgun (WGS) entry which is preliminary data.</text>
</comment>
<organism evidence="2 3">
    <name type="scientific">Phytophthora infestans</name>
    <name type="common">Potato late blight agent</name>
    <name type="synonym">Botrytis infestans</name>
    <dbReference type="NCBI Taxonomy" id="4787"/>
    <lineage>
        <taxon>Eukaryota</taxon>
        <taxon>Sar</taxon>
        <taxon>Stramenopiles</taxon>
        <taxon>Oomycota</taxon>
        <taxon>Peronosporomycetes</taxon>
        <taxon>Peronosporales</taxon>
        <taxon>Peronosporaceae</taxon>
        <taxon>Phytophthora</taxon>
    </lineage>
</organism>
<evidence type="ECO:0000256" key="1">
    <source>
        <dbReference type="SAM" id="MobiDB-lite"/>
    </source>
</evidence>
<evidence type="ECO:0000313" key="3">
    <source>
        <dbReference type="Proteomes" id="UP000704712"/>
    </source>
</evidence>
<feature type="compositionally biased region" description="Basic residues" evidence="1">
    <location>
        <begin position="8"/>
        <end position="20"/>
    </location>
</feature>
<sequence length="196" mass="22087">NTEDGSKRRCQNAGRKKSKDMKRLSLPIPNGYTSPLKKRREKVKAMTERVITTAQELRTYAKECKDPNEIVVIYGLFLWGSFHTTERGRHIAHLHLSDAVADDSLADLLENYKYEDGRHFDTDKELMTATVWDVVEESNGLPSPGDIVRIAHFTGLSEACPFNTKLADVRVAQHATTIDQQIAADEDEEKSTVVIT</sequence>
<protein>
    <submittedName>
        <fullName evidence="2">Uncharacterized protein</fullName>
    </submittedName>
</protein>